<dbReference type="InterPro" id="IPR046717">
    <property type="entry name" value="DUF6609"/>
</dbReference>
<evidence type="ECO:0000313" key="2">
    <source>
        <dbReference type="EMBL" id="KFI83252.1"/>
    </source>
</evidence>
<dbReference type="AlphaFoldDB" id="A0A087CJ02"/>
<gene>
    <name evidence="2" type="ORF">BPSY_0347</name>
</gene>
<reference evidence="2 3" key="1">
    <citation type="submission" date="2014-03" db="EMBL/GenBank/DDBJ databases">
        <title>Genomics of Bifidobacteria.</title>
        <authorList>
            <person name="Ventura M."/>
            <person name="Milani C."/>
            <person name="Lugli G.A."/>
        </authorList>
    </citation>
    <scope>NUCLEOTIDE SEQUENCE [LARGE SCALE GENOMIC DNA]</scope>
    <source>
        <strain evidence="2 3">LMG 21775</strain>
    </source>
</reference>
<keyword evidence="1" id="KW-0472">Membrane</keyword>
<keyword evidence="3" id="KW-1185">Reference proteome</keyword>
<protein>
    <submittedName>
        <fullName evidence="2">Uncharacterized protein</fullName>
    </submittedName>
</protein>
<dbReference type="Pfam" id="PF20313">
    <property type="entry name" value="DUF6609"/>
    <property type="match status" value="1"/>
</dbReference>
<feature type="transmembrane region" description="Helical" evidence="1">
    <location>
        <begin position="54"/>
        <end position="72"/>
    </location>
</feature>
<comment type="caution">
    <text evidence="2">The sequence shown here is derived from an EMBL/GenBank/DDBJ whole genome shotgun (WGS) entry which is preliminary data.</text>
</comment>
<keyword evidence="1" id="KW-0812">Transmembrane</keyword>
<dbReference type="OrthoDB" id="9782120at2"/>
<proteinExistence type="predicted"/>
<sequence length="102" mass="10852">MAVLAVLIFLSFAVTQHAYGDIASLPAVRTLWLGILISVALHFFMFIPVHGKMMAILGVVLLVNAGAGLLLPAMPLDVVFVLDGIIKIVVGAILIRISPTDF</sequence>
<dbReference type="STRING" id="218140.BPSY_0347"/>
<dbReference type="eggNOG" id="ENOG503116A">
    <property type="taxonomic scope" value="Bacteria"/>
</dbReference>
<name>A0A087CJ02_9BIFI</name>
<organism evidence="2 3">
    <name type="scientific">Bifidobacterium psychraerophilum</name>
    <dbReference type="NCBI Taxonomy" id="218140"/>
    <lineage>
        <taxon>Bacteria</taxon>
        <taxon>Bacillati</taxon>
        <taxon>Actinomycetota</taxon>
        <taxon>Actinomycetes</taxon>
        <taxon>Bifidobacteriales</taxon>
        <taxon>Bifidobacteriaceae</taxon>
        <taxon>Bifidobacterium</taxon>
    </lineage>
</organism>
<dbReference type="Proteomes" id="UP000029050">
    <property type="component" value="Unassembled WGS sequence"/>
</dbReference>
<keyword evidence="1" id="KW-1133">Transmembrane helix</keyword>
<feature type="transmembrane region" description="Helical" evidence="1">
    <location>
        <begin position="30"/>
        <end position="47"/>
    </location>
</feature>
<dbReference type="EMBL" id="JGZI01000007">
    <property type="protein sequence ID" value="KFI83252.1"/>
    <property type="molecule type" value="Genomic_DNA"/>
</dbReference>
<evidence type="ECO:0000313" key="3">
    <source>
        <dbReference type="Proteomes" id="UP000029050"/>
    </source>
</evidence>
<accession>A0A087CJ02</accession>
<evidence type="ECO:0000256" key="1">
    <source>
        <dbReference type="SAM" id="Phobius"/>
    </source>
</evidence>